<name>A0A549T5L4_METSR</name>
<feature type="domain" description="NadR/Ttd14 AAA" evidence="1">
    <location>
        <begin position="5"/>
        <end position="166"/>
    </location>
</feature>
<reference evidence="2 3" key="1">
    <citation type="submission" date="2019-07" db="EMBL/GenBank/DDBJ databases">
        <title>Ln-dependent methylotrophs.</title>
        <authorList>
            <person name="Tani A."/>
        </authorList>
    </citation>
    <scope>NUCLEOTIDE SEQUENCE [LARGE SCALE GENOMIC DNA]</scope>
    <source>
        <strain evidence="2 3">SM89A</strain>
    </source>
</reference>
<dbReference type="AlphaFoldDB" id="A0A549T5L4"/>
<dbReference type="Proteomes" id="UP000316781">
    <property type="component" value="Unassembled WGS sequence"/>
</dbReference>
<dbReference type="InterPro" id="IPR027417">
    <property type="entry name" value="P-loop_NTPase"/>
</dbReference>
<sequence length="178" mass="19817">MNRFVVISGCSGGGKSTLLAELRERGYSTVEEPGRRVVREELQNGGAALPWVDEAAFLRRAFELAMADHADACGLEGWVFFDRSLIDAAAGLERVAGEPVSTKLDQSHRYHRCVFLAPPWPEIHVIDDQRRHGFDAAVVEYHHLLEVYSNLGYQVAILPKLAVGERVEFILQALGRDC</sequence>
<dbReference type="RefSeq" id="WP_142861773.1">
    <property type="nucleotide sequence ID" value="NZ_VJMF01000014.1"/>
</dbReference>
<proteinExistence type="predicted"/>
<dbReference type="InterPro" id="IPR038727">
    <property type="entry name" value="NadR/Ttd14_AAA_dom"/>
</dbReference>
<accession>A0A549T5L4</accession>
<evidence type="ECO:0000313" key="2">
    <source>
        <dbReference type="EMBL" id="TRL37157.1"/>
    </source>
</evidence>
<dbReference type="SUPFAM" id="SSF52540">
    <property type="entry name" value="P-loop containing nucleoside triphosphate hydrolases"/>
    <property type="match status" value="1"/>
</dbReference>
<dbReference type="EMBL" id="VJMF01000014">
    <property type="protein sequence ID" value="TRL37157.1"/>
    <property type="molecule type" value="Genomic_DNA"/>
</dbReference>
<comment type="caution">
    <text evidence="2">The sequence shown here is derived from an EMBL/GenBank/DDBJ whole genome shotgun (WGS) entry which is preliminary data.</text>
</comment>
<dbReference type="Pfam" id="PF13521">
    <property type="entry name" value="AAA_28"/>
    <property type="match status" value="1"/>
</dbReference>
<organism evidence="2 3">
    <name type="scientific">Methylosinus sporium</name>
    <dbReference type="NCBI Taxonomy" id="428"/>
    <lineage>
        <taxon>Bacteria</taxon>
        <taxon>Pseudomonadati</taxon>
        <taxon>Pseudomonadota</taxon>
        <taxon>Alphaproteobacteria</taxon>
        <taxon>Hyphomicrobiales</taxon>
        <taxon>Methylocystaceae</taxon>
        <taxon>Methylosinus</taxon>
    </lineage>
</organism>
<evidence type="ECO:0000259" key="1">
    <source>
        <dbReference type="Pfam" id="PF13521"/>
    </source>
</evidence>
<protein>
    <submittedName>
        <fullName evidence="2">AAA family ATPase</fullName>
    </submittedName>
</protein>
<dbReference type="Gene3D" id="3.40.50.300">
    <property type="entry name" value="P-loop containing nucleotide triphosphate hydrolases"/>
    <property type="match status" value="1"/>
</dbReference>
<gene>
    <name evidence="2" type="ORF">FM996_02970</name>
</gene>
<evidence type="ECO:0000313" key="3">
    <source>
        <dbReference type="Proteomes" id="UP000316781"/>
    </source>
</evidence>